<evidence type="ECO:0000313" key="7">
    <source>
        <dbReference type="Proteomes" id="UP000192708"/>
    </source>
</evidence>
<comment type="cofactor">
    <cofactor evidence="4">
        <name>Zn(2+)</name>
        <dbReference type="ChEBI" id="CHEBI:29105"/>
    </cofactor>
</comment>
<dbReference type="Gene3D" id="3.90.180.10">
    <property type="entry name" value="Medium-chain alcohol dehydrogenases, catalytic domain"/>
    <property type="match status" value="1"/>
</dbReference>
<comment type="similarity">
    <text evidence="4">Belongs to the zinc-containing alcohol dehydrogenase family.</text>
</comment>
<dbReference type="InterPro" id="IPR002328">
    <property type="entry name" value="ADH_Zn_CS"/>
</dbReference>
<gene>
    <name evidence="6" type="ORF">SAMN06296008_1168</name>
</gene>
<dbReference type="SUPFAM" id="SSF50129">
    <property type="entry name" value="GroES-like"/>
    <property type="match status" value="1"/>
</dbReference>
<feature type="domain" description="Enoyl reductase (ER)" evidence="5">
    <location>
        <begin position="10"/>
        <end position="338"/>
    </location>
</feature>
<dbReference type="InterPro" id="IPR036291">
    <property type="entry name" value="NAD(P)-bd_dom_sf"/>
</dbReference>
<reference evidence="6 7" key="1">
    <citation type="submission" date="2017-04" db="EMBL/GenBank/DDBJ databases">
        <authorList>
            <person name="Afonso C.L."/>
            <person name="Miller P.J."/>
            <person name="Scott M.A."/>
            <person name="Spackman E."/>
            <person name="Goraichik I."/>
            <person name="Dimitrov K.M."/>
            <person name="Suarez D.L."/>
            <person name="Swayne D.E."/>
        </authorList>
    </citation>
    <scope>NUCLEOTIDE SEQUENCE [LARGE SCALE GENOMIC DNA]</scope>
    <source>
        <strain evidence="6 7">VK13</strain>
    </source>
</reference>
<evidence type="ECO:0000256" key="1">
    <source>
        <dbReference type="ARBA" id="ARBA00022723"/>
    </source>
</evidence>
<dbReference type="Proteomes" id="UP000192708">
    <property type="component" value="Unassembled WGS sequence"/>
</dbReference>
<evidence type="ECO:0000313" key="6">
    <source>
        <dbReference type="EMBL" id="SMC76959.1"/>
    </source>
</evidence>
<dbReference type="GO" id="GO:0008270">
    <property type="term" value="F:zinc ion binding"/>
    <property type="evidence" value="ECO:0007669"/>
    <property type="project" value="InterPro"/>
</dbReference>
<dbReference type="InterPro" id="IPR011032">
    <property type="entry name" value="GroES-like_sf"/>
</dbReference>
<evidence type="ECO:0000259" key="5">
    <source>
        <dbReference type="SMART" id="SM00829"/>
    </source>
</evidence>
<proteinExistence type="inferred from homology"/>
<dbReference type="Pfam" id="PF00107">
    <property type="entry name" value="ADH_zinc_N"/>
    <property type="match status" value="1"/>
</dbReference>
<dbReference type="SUPFAM" id="SSF51735">
    <property type="entry name" value="NAD(P)-binding Rossmann-fold domains"/>
    <property type="match status" value="1"/>
</dbReference>
<keyword evidence="7" id="KW-1185">Reference proteome</keyword>
<dbReference type="STRING" id="1938817.SAMN06296008_1168"/>
<organism evidence="6 7">
    <name type="scientific">Polynucleobacter kasalickyi</name>
    <dbReference type="NCBI Taxonomy" id="1938817"/>
    <lineage>
        <taxon>Bacteria</taxon>
        <taxon>Pseudomonadati</taxon>
        <taxon>Pseudomonadota</taxon>
        <taxon>Betaproteobacteria</taxon>
        <taxon>Burkholderiales</taxon>
        <taxon>Burkholderiaceae</taxon>
        <taxon>Polynucleobacter</taxon>
    </lineage>
</organism>
<dbReference type="InterPro" id="IPR013154">
    <property type="entry name" value="ADH-like_N"/>
</dbReference>
<dbReference type="AlphaFoldDB" id="A0A1W2BVN3"/>
<keyword evidence="3" id="KW-0560">Oxidoreductase</keyword>
<dbReference type="OrthoDB" id="9771084at2"/>
<dbReference type="SMART" id="SM00829">
    <property type="entry name" value="PKS_ER"/>
    <property type="match status" value="1"/>
</dbReference>
<dbReference type="PROSITE" id="PS00059">
    <property type="entry name" value="ADH_ZINC"/>
    <property type="match status" value="1"/>
</dbReference>
<evidence type="ECO:0000256" key="3">
    <source>
        <dbReference type="ARBA" id="ARBA00023002"/>
    </source>
</evidence>
<sequence length="341" mass="36304">MKAMVVREWGSPSILEVVSHPKPGPGEAVLKVKAAGVGLTLLNMRNGSFGGSAPRIMGHELGGDIVEVGAGVSSLSIGQRCAVYFYLTCGRCRWCCGGRETLCENFGGFVGVHRDGGFAEYVCLPVENFLPIPDGLSYEAAAIATDAVNTNWHCMRERAKINPHDSVLLIGAGGGVGIHGVQVAKLFGARVIAADVSDEKLALAKTWGADETINVKNNPNLVEAVMQMTQGKGVNAAIDYVGHGSTFQMAYDSLSISGRAVVVGVGKGDISINPRKLMLSEKIITGSRHSTRTELIETMEVMARGIIKPVVGMTRHFSEIENIFDAIKNETLLGRGSLTYE</sequence>
<evidence type="ECO:0000256" key="2">
    <source>
        <dbReference type="ARBA" id="ARBA00022833"/>
    </source>
</evidence>
<keyword evidence="1 4" id="KW-0479">Metal-binding</keyword>
<dbReference type="PANTHER" id="PTHR43401:SF2">
    <property type="entry name" value="L-THREONINE 3-DEHYDROGENASE"/>
    <property type="match status" value="1"/>
</dbReference>
<dbReference type="PANTHER" id="PTHR43401">
    <property type="entry name" value="L-THREONINE 3-DEHYDROGENASE"/>
    <property type="match status" value="1"/>
</dbReference>
<dbReference type="GO" id="GO:0016616">
    <property type="term" value="F:oxidoreductase activity, acting on the CH-OH group of donors, NAD or NADP as acceptor"/>
    <property type="evidence" value="ECO:0007669"/>
    <property type="project" value="UniProtKB-ARBA"/>
</dbReference>
<protein>
    <submittedName>
        <fullName evidence="6">Alcohol dehydrogenase, propanol-preferring</fullName>
    </submittedName>
</protein>
<dbReference type="Pfam" id="PF08240">
    <property type="entry name" value="ADH_N"/>
    <property type="match status" value="1"/>
</dbReference>
<accession>A0A1W2BVN3</accession>
<dbReference type="InterPro" id="IPR013149">
    <property type="entry name" value="ADH-like_C"/>
</dbReference>
<evidence type="ECO:0000256" key="4">
    <source>
        <dbReference type="RuleBase" id="RU361277"/>
    </source>
</evidence>
<dbReference type="InterPro" id="IPR050129">
    <property type="entry name" value="Zn_alcohol_dh"/>
</dbReference>
<dbReference type="EMBL" id="FWXJ01000016">
    <property type="protein sequence ID" value="SMC76959.1"/>
    <property type="molecule type" value="Genomic_DNA"/>
</dbReference>
<keyword evidence="2 4" id="KW-0862">Zinc</keyword>
<name>A0A1W2BVN3_9BURK</name>
<dbReference type="InterPro" id="IPR020843">
    <property type="entry name" value="ER"/>
</dbReference>
<dbReference type="RefSeq" id="WP_084285444.1">
    <property type="nucleotide sequence ID" value="NZ_FWXJ01000016.1"/>
</dbReference>